<dbReference type="InterPro" id="IPR011009">
    <property type="entry name" value="Kinase-like_dom_sf"/>
</dbReference>
<feature type="compositionally biased region" description="Low complexity" evidence="1">
    <location>
        <begin position="854"/>
        <end position="873"/>
    </location>
</feature>
<feature type="region of interest" description="Disordered" evidence="1">
    <location>
        <begin position="792"/>
        <end position="875"/>
    </location>
</feature>
<dbReference type="GO" id="GO:0004672">
    <property type="term" value="F:protein kinase activity"/>
    <property type="evidence" value="ECO:0007669"/>
    <property type="project" value="InterPro"/>
</dbReference>
<dbReference type="Gene3D" id="1.10.510.10">
    <property type="entry name" value="Transferase(Phosphotransferase) domain 1"/>
    <property type="match status" value="1"/>
</dbReference>
<feature type="region of interest" description="Disordered" evidence="1">
    <location>
        <begin position="260"/>
        <end position="372"/>
    </location>
</feature>
<dbReference type="InterPro" id="IPR000719">
    <property type="entry name" value="Prot_kinase_dom"/>
</dbReference>
<dbReference type="GO" id="GO:0005737">
    <property type="term" value="C:cytoplasm"/>
    <property type="evidence" value="ECO:0007669"/>
    <property type="project" value="TreeGrafter"/>
</dbReference>
<feature type="compositionally biased region" description="Basic and acidic residues" evidence="1">
    <location>
        <begin position="474"/>
        <end position="483"/>
    </location>
</feature>
<accession>A0AA35X5W9</accession>
<feature type="compositionally biased region" description="Polar residues" evidence="1">
    <location>
        <begin position="820"/>
        <end position="843"/>
    </location>
</feature>
<dbReference type="InterPro" id="IPR011047">
    <property type="entry name" value="Quinoprotein_ADH-like_sf"/>
</dbReference>
<evidence type="ECO:0000259" key="2">
    <source>
        <dbReference type="PROSITE" id="PS50011"/>
    </source>
</evidence>
<dbReference type="PROSITE" id="PS50011">
    <property type="entry name" value="PROTEIN_KINASE_DOM"/>
    <property type="match status" value="1"/>
</dbReference>
<dbReference type="Pfam" id="PF00069">
    <property type="entry name" value="Pkinase"/>
    <property type="match status" value="1"/>
</dbReference>
<keyword evidence="3" id="KW-0808">Transferase</keyword>
<dbReference type="Proteomes" id="UP001174909">
    <property type="component" value="Unassembled WGS sequence"/>
</dbReference>
<feature type="region of interest" description="Disordered" evidence="1">
    <location>
        <begin position="393"/>
        <end position="512"/>
    </location>
</feature>
<comment type="caution">
    <text evidence="3">The sequence shown here is derived from an EMBL/GenBank/DDBJ whole genome shotgun (WGS) entry which is preliminary data.</text>
</comment>
<feature type="compositionally biased region" description="Low complexity" evidence="1">
    <location>
        <begin position="495"/>
        <end position="504"/>
    </location>
</feature>
<dbReference type="GO" id="GO:0007165">
    <property type="term" value="P:signal transduction"/>
    <property type="evidence" value="ECO:0007669"/>
    <property type="project" value="TreeGrafter"/>
</dbReference>
<proteinExistence type="predicted"/>
<reference evidence="3" key="1">
    <citation type="submission" date="2023-03" db="EMBL/GenBank/DDBJ databases">
        <authorList>
            <person name="Steffen K."/>
            <person name="Cardenas P."/>
        </authorList>
    </citation>
    <scope>NUCLEOTIDE SEQUENCE</scope>
</reference>
<feature type="compositionally biased region" description="Low complexity" evidence="1">
    <location>
        <begin position="799"/>
        <end position="809"/>
    </location>
</feature>
<dbReference type="SUPFAM" id="SSF50998">
    <property type="entry name" value="Quinoprotein alcohol dehydrogenase-like"/>
    <property type="match status" value="1"/>
</dbReference>
<name>A0AA35X5W9_GEOBA</name>
<gene>
    <name evidence="3" type="ORF">GBAR_LOCUS25754</name>
</gene>
<dbReference type="SUPFAM" id="SSF56112">
    <property type="entry name" value="Protein kinase-like (PK-like)"/>
    <property type="match status" value="1"/>
</dbReference>
<dbReference type="GO" id="GO:0005524">
    <property type="term" value="F:ATP binding"/>
    <property type="evidence" value="ECO:0007669"/>
    <property type="project" value="InterPro"/>
</dbReference>
<evidence type="ECO:0000256" key="1">
    <source>
        <dbReference type="SAM" id="MobiDB-lite"/>
    </source>
</evidence>
<dbReference type="SMART" id="SM00220">
    <property type="entry name" value="S_TKc"/>
    <property type="match status" value="1"/>
</dbReference>
<evidence type="ECO:0000313" key="4">
    <source>
        <dbReference type="Proteomes" id="UP001174909"/>
    </source>
</evidence>
<dbReference type="InterPro" id="IPR050167">
    <property type="entry name" value="Ser_Thr_protein_kinase"/>
</dbReference>
<protein>
    <submittedName>
        <fullName evidence="3">Leucine-rich repeat serine/threonine-protein kinase 1</fullName>
    </submittedName>
</protein>
<sequence>MPHDSVLVPPGRLGLETVLVKLSDLGISQFAATQGARGLVGTPGYMAPEILKYHGKEVYTNQVDIFSFGMFMYELLTLHIPYENLTAQQANQANESGSRPALTRKDLECAVLLRELMVWCWQQHPDHRPSADDIISTAQSQQLLRLLNGIRVSRGQVTAACVSLSPHSVLTSLRHHRQKSPRPPIHTDLTNPFVADRQSTEGGLHWLGDSRLESHTDAVLLSGVKVLQDSVEMSQYESSSGQVRDVFRKSEHSTDNFIEVQIEPDVTRSDTGDTFVQPTDSSNTFGDPVDTGNAPDDPTDTGNTPDDPTDTCERQRRTSISGTSDTGFSSKLCTTSEPDSTPPPPDHHQITTDHAPSNHTPSDHTSKAGGSAREPMLTISDCYHPSVLINQFTETERPPSPPGPPHSWSPTPQRPLSTPAKFPSPDPQAPPRTKFSFPGPQTHPSLEPHPPIRVSSDSAAGRLSGSKVVYSPAKRQERRGWSEEREEEEEGLVFSPSGESLSGLSEEEAGCEEMDMGDSPILALCAARGRVWVGFQIGHLLIFDSSSHHLLAQIWLRQYTPIVSIVHVPHHRRVFVTLATGSVFAFKDEVEGEAGVRRTQLQPVCEYHDLGQPASCVTAVPRPPGEVGGASHELWVGQSEAMITILDPRDLSVVKFLRNTSDKSPTPSYMAYLAYTNLVYSSHLSTVTQTQASSESGTQDDQKLSVSVYGALCHGQYVTQWNAGSKEVVACHDCKQCCEDKEDCKISSLHCHTQQLLVGLCSGKILVLDALTFSHLSSLTCHRGPVQALFTLSPPPPSSSDTSSHYSSPHWTSAKKKSSRNSFPDRSSLGSMSLPGSQPNSADPSPIPMSTPYSQYSESSILSNSQSTSSSGSDTARLGTRLLSFGSGFRSYYDGPESVPHLESGFVLVWDLPSRVSSDAIS</sequence>
<dbReference type="AlphaFoldDB" id="A0AA35X5W9"/>
<evidence type="ECO:0000313" key="3">
    <source>
        <dbReference type="EMBL" id="CAI8046553.1"/>
    </source>
</evidence>
<keyword evidence="3" id="KW-0418">Kinase</keyword>
<dbReference type="PANTHER" id="PTHR23257">
    <property type="entry name" value="SERINE-THREONINE PROTEIN KINASE"/>
    <property type="match status" value="1"/>
</dbReference>
<feature type="compositionally biased region" description="Polar residues" evidence="1">
    <location>
        <begin position="318"/>
        <end position="333"/>
    </location>
</feature>
<feature type="compositionally biased region" description="Polar residues" evidence="1">
    <location>
        <begin position="272"/>
        <end position="285"/>
    </location>
</feature>
<feature type="compositionally biased region" description="Pro residues" evidence="1">
    <location>
        <begin position="398"/>
        <end position="407"/>
    </location>
</feature>
<organism evidence="3 4">
    <name type="scientific">Geodia barretti</name>
    <name type="common">Barrett's horny sponge</name>
    <dbReference type="NCBI Taxonomy" id="519541"/>
    <lineage>
        <taxon>Eukaryota</taxon>
        <taxon>Metazoa</taxon>
        <taxon>Porifera</taxon>
        <taxon>Demospongiae</taxon>
        <taxon>Heteroscleromorpha</taxon>
        <taxon>Tetractinellida</taxon>
        <taxon>Astrophorina</taxon>
        <taxon>Geodiidae</taxon>
        <taxon>Geodia</taxon>
    </lineage>
</organism>
<feature type="domain" description="Protein kinase" evidence="2">
    <location>
        <begin position="1"/>
        <end position="144"/>
    </location>
</feature>
<dbReference type="EMBL" id="CASHTH010003570">
    <property type="protein sequence ID" value="CAI8046553.1"/>
    <property type="molecule type" value="Genomic_DNA"/>
</dbReference>
<keyword evidence="4" id="KW-1185">Reference proteome</keyword>